<dbReference type="AlphaFoldDB" id="A0A7L6AZ51"/>
<evidence type="ECO:0000256" key="1">
    <source>
        <dbReference type="ARBA" id="ARBA00022801"/>
    </source>
</evidence>
<gene>
    <name evidence="3" type="ORF">HZT40_08340</name>
</gene>
<dbReference type="InterPro" id="IPR050300">
    <property type="entry name" value="GDXG_lipolytic_enzyme"/>
</dbReference>
<evidence type="ECO:0000259" key="2">
    <source>
        <dbReference type="Pfam" id="PF07859"/>
    </source>
</evidence>
<organism evidence="3 4">
    <name type="scientific">Candidatus Thiothrix singaporensis</name>
    <dbReference type="NCBI Taxonomy" id="2799669"/>
    <lineage>
        <taxon>Bacteria</taxon>
        <taxon>Pseudomonadati</taxon>
        <taxon>Pseudomonadota</taxon>
        <taxon>Gammaproteobacteria</taxon>
        <taxon>Thiotrichales</taxon>
        <taxon>Thiotrichaceae</taxon>
        <taxon>Thiothrix</taxon>
    </lineage>
</organism>
<dbReference type="InterPro" id="IPR029058">
    <property type="entry name" value="AB_hydrolase_fold"/>
</dbReference>
<dbReference type="PANTHER" id="PTHR48081:SF8">
    <property type="entry name" value="ALPHA_BETA HYDROLASE FOLD-3 DOMAIN-CONTAINING PROTEIN-RELATED"/>
    <property type="match status" value="1"/>
</dbReference>
<dbReference type="GO" id="GO:0016787">
    <property type="term" value="F:hydrolase activity"/>
    <property type="evidence" value="ECO:0007669"/>
    <property type="project" value="UniProtKB-KW"/>
</dbReference>
<proteinExistence type="predicted"/>
<dbReference type="PANTHER" id="PTHR48081">
    <property type="entry name" value="AB HYDROLASE SUPERFAMILY PROTEIN C4A8.06C"/>
    <property type="match status" value="1"/>
</dbReference>
<dbReference type="KEGG" id="this:HZT40_08340"/>
<evidence type="ECO:0000313" key="4">
    <source>
        <dbReference type="Proteomes" id="UP000510621"/>
    </source>
</evidence>
<feature type="domain" description="Alpha/beta hydrolase fold-3" evidence="2">
    <location>
        <begin position="33"/>
        <end position="237"/>
    </location>
</feature>
<dbReference type="EMBL" id="CP059265">
    <property type="protein sequence ID" value="QLQ34142.1"/>
    <property type="molecule type" value="Genomic_DNA"/>
</dbReference>
<dbReference type="Gene3D" id="3.40.50.1820">
    <property type="entry name" value="alpha/beta hydrolase"/>
    <property type="match status" value="1"/>
</dbReference>
<dbReference type="Proteomes" id="UP000510621">
    <property type="component" value="Chromosome"/>
</dbReference>
<reference evidence="3" key="1">
    <citation type="submission" date="2020-06" db="EMBL/GenBank/DDBJ databases">
        <title>Analysis procedures for assessing recovery of high quality, complete, closed genomes from Nanopore long read metagenome sequencing.</title>
        <authorList>
            <person name="Bessarab I."/>
            <person name="Arumugam K."/>
            <person name="Haryono M."/>
            <person name="Liu X."/>
            <person name="Roy S."/>
            <person name="Zuniga-Montanez R.E."/>
            <person name="Qiu G."/>
            <person name="Drautz-Moses D.I."/>
            <person name="Law Y.Y."/>
            <person name="Wuertz S."/>
            <person name="Lauro F.M."/>
            <person name="Huson D.H."/>
            <person name="Williams R.B."/>
        </authorList>
    </citation>
    <scope>NUCLEOTIDE SEQUENCE [LARGE SCALE GENOMIC DNA]</scope>
    <source>
        <strain evidence="3">SSD2</strain>
    </source>
</reference>
<dbReference type="InterPro" id="IPR013094">
    <property type="entry name" value="AB_hydrolase_3"/>
</dbReference>
<protein>
    <submittedName>
        <fullName evidence="3">Alpha/beta hydrolase</fullName>
    </submittedName>
</protein>
<name>A0A7L6AZ51_9GAMM</name>
<accession>A0A7L6AZ51</accession>
<dbReference type="SUPFAM" id="SSF53474">
    <property type="entry name" value="alpha/beta-Hydrolases"/>
    <property type="match status" value="1"/>
</dbReference>
<keyword evidence="4" id="KW-1185">Reference proteome</keyword>
<dbReference type="Pfam" id="PF07859">
    <property type="entry name" value="Abhydrolase_3"/>
    <property type="match status" value="1"/>
</dbReference>
<evidence type="ECO:0000313" key="3">
    <source>
        <dbReference type="EMBL" id="QLQ34142.1"/>
    </source>
</evidence>
<sequence length="262" mass="28849">MPLVLDDLVPGAAYLVPVRIYHPQPTEALPVAVFVHGGGHVAGSASLYDPIARKLALAMRHVLVSVDYRLAPECPYPAALLDVMATVKGVYPLLDTHGLRHLPRLTLAGDSGGGALSATVAHLCQFEPSVSIERQLLIYPSLDYTLSSPSITSNGDGYLLERERILWLFDCYLQQAENRYAISPLFMPITPQYPKTLIVTAGYCPLHDEGIAYAERLDCRGIVCEHQDFAGMIHTFLNLEDLVPQECARLYQQVRDFCSQAA</sequence>
<keyword evidence="1 3" id="KW-0378">Hydrolase</keyword>